<dbReference type="AlphaFoldDB" id="A0A4P7BVL1"/>
<organism evidence="1 2">
    <name type="scientific">Nitrosococcus wardiae</name>
    <dbReference type="NCBI Taxonomy" id="1814290"/>
    <lineage>
        <taxon>Bacteria</taxon>
        <taxon>Pseudomonadati</taxon>
        <taxon>Pseudomonadota</taxon>
        <taxon>Gammaproteobacteria</taxon>
        <taxon>Chromatiales</taxon>
        <taxon>Chromatiaceae</taxon>
        <taxon>Nitrosococcus</taxon>
    </lineage>
</organism>
<gene>
    <name evidence="1" type="ORF">E3U44_00335</name>
</gene>
<protein>
    <submittedName>
        <fullName evidence="1">Uncharacterized protein</fullName>
    </submittedName>
</protein>
<reference evidence="1 2" key="1">
    <citation type="submission" date="2019-03" db="EMBL/GenBank/DDBJ databases">
        <title>The genome sequence of Nitrosococcus wardiae strain D1FHST reveals the archetypal metabolic capacity of ammonia-oxidizing Gammaproteobacteria.</title>
        <authorList>
            <person name="Wang L."/>
            <person name="Lim C.K."/>
            <person name="Hanson T.E."/>
            <person name="Dang H."/>
            <person name="Klotz M.G."/>
        </authorList>
    </citation>
    <scope>NUCLEOTIDE SEQUENCE [LARGE SCALE GENOMIC DNA]</scope>
    <source>
        <strain evidence="1 2">D1FHS</strain>
    </source>
</reference>
<evidence type="ECO:0000313" key="1">
    <source>
        <dbReference type="EMBL" id="QBQ53120.1"/>
    </source>
</evidence>
<dbReference type="RefSeq" id="WP_134356138.1">
    <property type="nucleotide sequence ID" value="NZ_CP038033.1"/>
</dbReference>
<dbReference type="EMBL" id="CP038033">
    <property type="protein sequence ID" value="QBQ53120.1"/>
    <property type="molecule type" value="Genomic_DNA"/>
</dbReference>
<accession>A0A4P7BVL1</accession>
<evidence type="ECO:0000313" key="2">
    <source>
        <dbReference type="Proteomes" id="UP000294325"/>
    </source>
</evidence>
<proteinExistence type="predicted"/>
<dbReference type="OrthoDB" id="9007755at2"/>
<dbReference type="KEGG" id="nwr:E3U44_00335"/>
<sequence>MSTLFIADLAESKTLDQDAMTSIRGGMRALESRKLYWGPRGDRFVSVNPVQSIDQFQGINNAVGNNVANFGFSDVRNTNTQNQHAQNNVNVGGFLL</sequence>
<name>A0A4P7BVL1_9GAMM</name>
<keyword evidence="2" id="KW-1185">Reference proteome</keyword>
<dbReference type="Proteomes" id="UP000294325">
    <property type="component" value="Chromosome"/>
</dbReference>